<evidence type="ECO:0000313" key="6">
    <source>
        <dbReference type="Proteomes" id="UP000542776"/>
    </source>
</evidence>
<dbReference type="SUPFAM" id="SSF111369">
    <property type="entry name" value="HlyD-like secretion proteins"/>
    <property type="match status" value="1"/>
</dbReference>
<evidence type="ECO:0000259" key="4">
    <source>
        <dbReference type="Pfam" id="PF25954"/>
    </source>
</evidence>
<dbReference type="PANTHER" id="PTHR30469">
    <property type="entry name" value="MULTIDRUG RESISTANCE PROTEIN MDTA"/>
    <property type="match status" value="1"/>
</dbReference>
<dbReference type="Proteomes" id="UP000542776">
    <property type="component" value="Unassembled WGS sequence"/>
</dbReference>
<feature type="domain" description="CusB-like beta-barrel" evidence="4">
    <location>
        <begin position="235"/>
        <end position="306"/>
    </location>
</feature>
<accession>A0A7W6EDH4</accession>
<dbReference type="GO" id="GO:0015562">
    <property type="term" value="F:efflux transmembrane transporter activity"/>
    <property type="evidence" value="ECO:0007669"/>
    <property type="project" value="TreeGrafter"/>
</dbReference>
<dbReference type="AlphaFoldDB" id="A0A7W6EDH4"/>
<dbReference type="Pfam" id="PF25917">
    <property type="entry name" value="BSH_RND"/>
    <property type="match status" value="1"/>
</dbReference>
<protein>
    <submittedName>
        <fullName evidence="5">RND family efflux transporter MFP subunit</fullName>
    </submittedName>
</protein>
<proteinExistence type="inferred from homology"/>
<dbReference type="InterPro" id="IPR006143">
    <property type="entry name" value="RND_pump_MFP"/>
</dbReference>
<dbReference type="PANTHER" id="PTHR30469:SF11">
    <property type="entry name" value="BLL4320 PROTEIN"/>
    <property type="match status" value="1"/>
</dbReference>
<feature type="domain" description="Multidrug resistance protein MdtA-like barrel-sandwich hybrid" evidence="3">
    <location>
        <begin position="100"/>
        <end position="219"/>
    </location>
</feature>
<dbReference type="Gene3D" id="2.40.420.20">
    <property type="match status" value="1"/>
</dbReference>
<dbReference type="InterPro" id="IPR058625">
    <property type="entry name" value="MdtA-like_BSH"/>
</dbReference>
<evidence type="ECO:0000259" key="3">
    <source>
        <dbReference type="Pfam" id="PF25917"/>
    </source>
</evidence>
<dbReference type="Pfam" id="PF25954">
    <property type="entry name" value="Beta-barrel_RND_2"/>
    <property type="match status" value="1"/>
</dbReference>
<organism evidence="5 6">
    <name type="scientific">Aureimonas pseudogalii</name>
    <dbReference type="NCBI Taxonomy" id="1744844"/>
    <lineage>
        <taxon>Bacteria</taxon>
        <taxon>Pseudomonadati</taxon>
        <taxon>Pseudomonadota</taxon>
        <taxon>Alphaproteobacteria</taxon>
        <taxon>Hyphomicrobiales</taxon>
        <taxon>Aurantimonadaceae</taxon>
        <taxon>Aureimonas</taxon>
    </lineage>
</organism>
<gene>
    <name evidence="5" type="ORF">GGR04_000014</name>
</gene>
<keyword evidence="6" id="KW-1185">Reference proteome</keyword>
<dbReference type="Gene3D" id="2.40.50.100">
    <property type="match status" value="1"/>
</dbReference>
<evidence type="ECO:0000313" key="5">
    <source>
        <dbReference type="EMBL" id="MBB3996193.1"/>
    </source>
</evidence>
<dbReference type="InterPro" id="IPR058792">
    <property type="entry name" value="Beta-barrel_RND_2"/>
</dbReference>
<evidence type="ECO:0000256" key="2">
    <source>
        <dbReference type="SAM" id="MobiDB-lite"/>
    </source>
</evidence>
<dbReference type="Gene3D" id="1.10.287.470">
    <property type="entry name" value="Helix hairpin bin"/>
    <property type="match status" value="1"/>
</dbReference>
<dbReference type="NCBIfam" id="TIGR01730">
    <property type="entry name" value="RND_mfp"/>
    <property type="match status" value="1"/>
</dbReference>
<dbReference type="RefSeq" id="WP_183196623.1">
    <property type="nucleotide sequence ID" value="NZ_JACIEK010000001.1"/>
</dbReference>
<reference evidence="5 6" key="1">
    <citation type="submission" date="2020-08" db="EMBL/GenBank/DDBJ databases">
        <title>Genomic Encyclopedia of Type Strains, Phase IV (KMG-IV): sequencing the most valuable type-strain genomes for metagenomic binning, comparative biology and taxonomic classification.</title>
        <authorList>
            <person name="Goeker M."/>
        </authorList>
    </citation>
    <scope>NUCLEOTIDE SEQUENCE [LARGE SCALE GENOMIC DNA]</scope>
    <source>
        <strain evidence="5 6">DSM 102238</strain>
    </source>
</reference>
<comment type="similarity">
    <text evidence="1">Belongs to the membrane fusion protein (MFP) (TC 8.A.1) family.</text>
</comment>
<dbReference type="EMBL" id="JACIEK010000001">
    <property type="protein sequence ID" value="MBB3996193.1"/>
    <property type="molecule type" value="Genomic_DNA"/>
</dbReference>
<feature type="compositionally biased region" description="Low complexity" evidence="2">
    <location>
        <begin position="395"/>
        <end position="423"/>
    </location>
</feature>
<feature type="region of interest" description="Disordered" evidence="2">
    <location>
        <begin position="385"/>
        <end position="423"/>
    </location>
</feature>
<comment type="caution">
    <text evidence="5">The sequence shown here is derived from an EMBL/GenBank/DDBJ whole genome shotgun (WGS) entry which is preliminary data.</text>
</comment>
<sequence>MAFLRQILVTIVVLVLAGGVWLHFSAVPGRYLLAEVEGLPASVKGLVSAISPADDAVKVGATPSGEVRRQTALPLVVTDPVVPAVTRDRLRAIGTGEAIRSVAVRPDANGIITQIGFRSGDAIEAGAILAVLQNDAEKVAVERARIVLSAADDQLARYRSLSANTSITSVQLDEVRRTRDSAALDLQSAEIALAKRNIVAPIAGRVGILDLDVGALVDGTTLIATVDDRSRIKIVFNTPEGFASELRTDQPISAQPTTRSGETYQGRISALDSRLDEASRTLRTEAIIENVGDRLRPGMSFAVDVAFEGNSFLSVDPLAVQWERTGPFVWTVADETSRKAPIRIVERNVDRVLVASDVLKEADAVIVEGIQQLRDGGKVRVRAPVTAPPAPVTPDAPAQPVTSETSPARRAAAAIGSTGSSTP</sequence>
<name>A0A7W6EDH4_9HYPH</name>
<dbReference type="Gene3D" id="2.40.30.170">
    <property type="match status" value="1"/>
</dbReference>
<dbReference type="GO" id="GO:1990281">
    <property type="term" value="C:efflux pump complex"/>
    <property type="evidence" value="ECO:0007669"/>
    <property type="project" value="TreeGrafter"/>
</dbReference>
<evidence type="ECO:0000256" key="1">
    <source>
        <dbReference type="ARBA" id="ARBA00009477"/>
    </source>
</evidence>